<organism evidence="1">
    <name type="scientific">marine sediment metagenome</name>
    <dbReference type="NCBI Taxonomy" id="412755"/>
    <lineage>
        <taxon>unclassified sequences</taxon>
        <taxon>metagenomes</taxon>
        <taxon>ecological metagenomes</taxon>
    </lineage>
</organism>
<protein>
    <submittedName>
        <fullName evidence="1">Uncharacterized protein</fullName>
    </submittedName>
</protein>
<accession>X1A3J9</accession>
<comment type="caution">
    <text evidence="1">The sequence shown here is derived from an EMBL/GenBank/DDBJ whole genome shotgun (WGS) entry which is preliminary data.</text>
</comment>
<gene>
    <name evidence="1" type="ORF">S01H4_16414</name>
</gene>
<sequence>MKKFSEKDWRNRDFRRDLYNKILVDDNTPENIRKFNQVIARSFGKVAALENVGLRPFTDTNPRCGNCNFICVADPKKRKELYNMLINSGKVYIDKEGREFVKKDDNNGNEITYYPPTENEFFTKEEFSKIDEIRKI</sequence>
<reference evidence="1" key="1">
    <citation type="journal article" date="2014" name="Front. Microbiol.">
        <title>High frequency of phylogenetically diverse reductive dehalogenase-homologous genes in deep subseafloor sedimentary metagenomes.</title>
        <authorList>
            <person name="Kawai M."/>
            <person name="Futagami T."/>
            <person name="Toyoda A."/>
            <person name="Takaki Y."/>
            <person name="Nishi S."/>
            <person name="Hori S."/>
            <person name="Arai W."/>
            <person name="Tsubouchi T."/>
            <person name="Morono Y."/>
            <person name="Uchiyama I."/>
            <person name="Ito T."/>
            <person name="Fujiyama A."/>
            <person name="Inagaki F."/>
            <person name="Takami H."/>
        </authorList>
    </citation>
    <scope>NUCLEOTIDE SEQUENCE</scope>
    <source>
        <strain evidence="1">Expedition CK06-06</strain>
    </source>
</reference>
<proteinExistence type="predicted"/>
<dbReference type="AlphaFoldDB" id="X1A3J9"/>
<dbReference type="EMBL" id="BART01007200">
    <property type="protein sequence ID" value="GAG54811.1"/>
    <property type="molecule type" value="Genomic_DNA"/>
</dbReference>
<name>X1A3J9_9ZZZZ</name>
<evidence type="ECO:0000313" key="1">
    <source>
        <dbReference type="EMBL" id="GAG54811.1"/>
    </source>
</evidence>